<dbReference type="Proteomes" id="UP000267164">
    <property type="component" value="Chromosome"/>
</dbReference>
<dbReference type="PANTHER" id="PTHR39428">
    <property type="entry name" value="F420H(2)-DEPENDENT QUINONE REDUCTASE RV1261C"/>
    <property type="match status" value="1"/>
</dbReference>
<evidence type="ECO:0000256" key="2">
    <source>
        <dbReference type="ARBA" id="ARBA00049106"/>
    </source>
</evidence>
<accession>A0A386ZCZ7</accession>
<dbReference type="OrthoDB" id="8225825at2"/>
<dbReference type="GO" id="GO:0005886">
    <property type="term" value="C:plasma membrane"/>
    <property type="evidence" value="ECO:0007669"/>
    <property type="project" value="TreeGrafter"/>
</dbReference>
<evidence type="ECO:0000313" key="4">
    <source>
        <dbReference type="Proteomes" id="UP000267164"/>
    </source>
</evidence>
<dbReference type="AlphaFoldDB" id="A0A386ZCZ7"/>
<evidence type="ECO:0000313" key="3">
    <source>
        <dbReference type="EMBL" id="AYF75386.1"/>
    </source>
</evidence>
<dbReference type="GO" id="GO:0016491">
    <property type="term" value="F:oxidoreductase activity"/>
    <property type="evidence" value="ECO:0007669"/>
    <property type="project" value="InterPro"/>
</dbReference>
<dbReference type="InterPro" id="IPR012349">
    <property type="entry name" value="Split_barrel_FMN-bd"/>
</dbReference>
<comment type="catalytic activity">
    <reaction evidence="2">
        <text>oxidized coenzyme F420-(gamma-L-Glu)(n) + a quinol + H(+) = reduced coenzyme F420-(gamma-L-Glu)(n) + a quinone</text>
        <dbReference type="Rhea" id="RHEA:39663"/>
        <dbReference type="Rhea" id="RHEA-COMP:12939"/>
        <dbReference type="Rhea" id="RHEA-COMP:14378"/>
        <dbReference type="ChEBI" id="CHEBI:15378"/>
        <dbReference type="ChEBI" id="CHEBI:24646"/>
        <dbReference type="ChEBI" id="CHEBI:132124"/>
        <dbReference type="ChEBI" id="CHEBI:133980"/>
        <dbReference type="ChEBI" id="CHEBI:139511"/>
    </reaction>
</comment>
<organism evidence="3 4">
    <name type="scientific">Nocardia yunnanensis</name>
    <dbReference type="NCBI Taxonomy" id="2382165"/>
    <lineage>
        <taxon>Bacteria</taxon>
        <taxon>Bacillati</taxon>
        <taxon>Actinomycetota</taxon>
        <taxon>Actinomycetes</taxon>
        <taxon>Mycobacteriales</taxon>
        <taxon>Nocardiaceae</taxon>
        <taxon>Nocardia</taxon>
    </lineage>
</organism>
<dbReference type="PANTHER" id="PTHR39428:SF1">
    <property type="entry name" value="F420H(2)-DEPENDENT QUINONE REDUCTASE RV1261C"/>
    <property type="match status" value="1"/>
</dbReference>
<name>A0A386ZCZ7_9NOCA</name>
<reference evidence="3 4" key="1">
    <citation type="submission" date="2018-09" db="EMBL/GenBank/DDBJ databases">
        <title>Nocardia yunnanensis sp. nov., an actinomycete isolated from a soil sample.</title>
        <authorList>
            <person name="Zhang J."/>
        </authorList>
    </citation>
    <scope>NUCLEOTIDE SEQUENCE [LARGE SCALE GENOMIC DNA]</scope>
    <source>
        <strain evidence="3 4">CFHS0054</strain>
    </source>
</reference>
<comment type="similarity">
    <text evidence="1">Belongs to the F420H(2)-dependent quinone reductase family.</text>
</comment>
<sequence>MESLMTKAARAASNAHRIVFDSTKGRVLGGIPGTKVVRLTTIGRKSGQPRVTMLSTPIPVGDRVILIASFGGEPRHPQWYRNLCAEPRVTVNISGIDREMIARTADPSERAQLWPRIVCRSPNYGFYQLRTSREIPVVILENATAI</sequence>
<dbReference type="EMBL" id="CP032568">
    <property type="protein sequence ID" value="AYF75386.1"/>
    <property type="molecule type" value="Genomic_DNA"/>
</dbReference>
<dbReference type="RefSeq" id="WP_120737845.1">
    <property type="nucleotide sequence ID" value="NZ_CP032568.1"/>
</dbReference>
<dbReference type="Pfam" id="PF04075">
    <property type="entry name" value="F420H2_quin_red"/>
    <property type="match status" value="1"/>
</dbReference>
<dbReference type="GO" id="GO:0070967">
    <property type="term" value="F:coenzyme F420 binding"/>
    <property type="evidence" value="ECO:0007669"/>
    <property type="project" value="TreeGrafter"/>
</dbReference>
<dbReference type="SUPFAM" id="SSF50475">
    <property type="entry name" value="FMN-binding split barrel"/>
    <property type="match status" value="1"/>
</dbReference>
<dbReference type="NCBIfam" id="TIGR00026">
    <property type="entry name" value="hi_GC_TIGR00026"/>
    <property type="match status" value="1"/>
</dbReference>
<keyword evidence="4" id="KW-1185">Reference proteome</keyword>
<protein>
    <submittedName>
        <fullName evidence="3">Nitroreductase family deazaflavin-dependent oxidoreductase</fullName>
    </submittedName>
</protein>
<evidence type="ECO:0000256" key="1">
    <source>
        <dbReference type="ARBA" id="ARBA00008710"/>
    </source>
</evidence>
<dbReference type="KEGG" id="nyu:D7D52_17670"/>
<proteinExistence type="inferred from homology"/>
<gene>
    <name evidence="3" type="ORF">D7D52_17670</name>
</gene>
<dbReference type="InterPro" id="IPR004378">
    <property type="entry name" value="F420H2_quin_Rdtase"/>
</dbReference>
<dbReference type="Gene3D" id="2.30.110.10">
    <property type="entry name" value="Electron Transport, Fmn-binding Protein, Chain A"/>
    <property type="match status" value="1"/>
</dbReference>